<dbReference type="EMBL" id="LFYR01000884">
    <property type="protein sequence ID" value="KMZ67810.1"/>
    <property type="molecule type" value="Genomic_DNA"/>
</dbReference>
<dbReference type="PANTHER" id="PTHR23504:SF108">
    <property type="entry name" value="OS11G0151500 PROTEIN"/>
    <property type="match status" value="1"/>
</dbReference>
<feature type="transmembrane region" description="Helical" evidence="6">
    <location>
        <begin position="361"/>
        <end position="379"/>
    </location>
</feature>
<dbReference type="OrthoDB" id="419616at2759"/>
<feature type="transmembrane region" description="Helical" evidence="6">
    <location>
        <begin position="173"/>
        <end position="193"/>
    </location>
</feature>
<evidence type="ECO:0000256" key="1">
    <source>
        <dbReference type="ARBA" id="ARBA00004141"/>
    </source>
</evidence>
<comment type="subcellular location">
    <subcellularLocation>
        <location evidence="1">Membrane</location>
        <topology evidence="1">Multi-pass membrane protein</topology>
    </subcellularLocation>
</comment>
<dbReference type="Pfam" id="PF07690">
    <property type="entry name" value="MFS_1"/>
    <property type="match status" value="1"/>
</dbReference>
<accession>A0A0K9PHV3</accession>
<keyword evidence="9" id="KW-1185">Reference proteome</keyword>
<evidence type="ECO:0000256" key="5">
    <source>
        <dbReference type="ARBA" id="ARBA00023136"/>
    </source>
</evidence>
<dbReference type="GO" id="GO:0016020">
    <property type="term" value="C:membrane"/>
    <property type="evidence" value="ECO:0007669"/>
    <property type="project" value="UniProtKB-SubCell"/>
</dbReference>
<sequence length="436" mass="47651">MDFGGFKVLGPLVHLLIPLSIHWMAGEMTISILVDVTTGALCPGEDSCSEAIYLTGLQQTVVGICKMFLVPILGQLADEYGRKPLLLITISTSIIPFAVLAWDVSKVSVYIYYVLRTLSEIVSKGSIFCIAVAYAADVIEPNKRAAAFGFITGLSSASHVVGNLLTRFLPSQYIFKFVVILLLVCPVYMKLFLVETIQKAPQTNQKVSLLNMSSKALKKRWYSMRSTVDVVKNSGTLKRITFISFFYELGMSGITQVLLYYLKAAFGFDKNEFSEILSVVNICSIFSQILVLPMINPLIGEKGVLCLALATSVAYALLYGLAWAPWVPYLSASFGVIYILVTPATYTVISKATVQDNQGKAQGFVAGVQSAASFLSPLFMTPLTSLFISSNAPFDCKGFSLVCASVFLMVAFYHGCYLKSPAEEESHEDSEEPLLV</sequence>
<dbReference type="Gene3D" id="1.20.1250.20">
    <property type="entry name" value="MFS general substrate transporter like domains"/>
    <property type="match status" value="1"/>
</dbReference>
<protein>
    <submittedName>
        <fullName evidence="8">Hippocampus abundant transcript-like protein</fullName>
    </submittedName>
</protein>
<feature type="transmembrane region" description="Helical" evidence="6">
    <location>
        <begin position="145"/>
        <end position="161"/>
    </location>
</feature>
<dbReference type="CDD" id="cd17330">
    <property type="entry name" value="MFS_SLC46_TetA_like"/>
    <property type="match status" value="1"/>
</dbReference>
<dbReference type="SUPFAM" id="SSF103473">
    <property type="entry name" value="MFS general substrate transporter"/>
    <property type="match status" value="1"/>
</dbReference>
<evidence type="ECO:0000256" key="6">
    <source>
        <dbReference type="SAM" id="Phobius"/>
    </source>
</evidence>
<evidence type="ECO:0000256" key="4">
    <source>
        <dbReference type="ARBA" id="ARBA00022989"/>
    </source>
</evidence>
<dbReference type="InterPro" id="IPR011701">
    <property type="entry name" value="MFS"/>
</dbReference>
<feature type="domain" description="Major facilitator superfamily (MFS) profile" evidence="7">
    <location>
        <begin position="1"/>
        <end position="423"/>
    </location>
</feature>
<evidence type="ECO:0000256" key="2">
    <source>
        <dbReference type="ARBA" id="ARBA00022448"/>
    </source>
</evidence>
<dbReference type="STRING" id="29655.A0A0K9PHV3"/>
<keyword evidence="2" id="KW-0813">Transport</keyword>
<feature type="transmembrane region" description="Helical" evidence="6">
    <location>
        <begin position="52"/>
        <end position="73"/>
    </location>
</feature>
<dbReference type="GO" id="GO:0022857">
    <property type="term" value="F:transmembrane transporter activity"/>
    <property type="evidence" value="ECO:0007669"/>
    <property type="project" value="InterPro"/>
</dbReference>
<dbReference type="InterPro" id="IPR020846">
    <property type="entry name" value="MFS_dom"/>
</dbReference>
<feature type="transmembrane region" description="Helical" evidence="6">
    <location>
        <begin position="110"/>
        <end position="133"/>
    </location>
</feature>
<dbReference type="OMA" id="WMIFAIM"/>
<gene>
    <name evidence="8" type="ORF">ZOSMA_258G00070</name>
</gene>
<evidence type="ECO:0000313" key="9">
    <source>
        <dbReference type="Proteomes" id="UP000036987"/>
    </source>
</evidence>
<feature type="transmembrane region" description="Helical" evidence="6">
    <location>
        <begin position="329"/>
        <end position="349"/>
    </location>
</feature>
<organism evidence="8 9">
    <name type="scientific">Zostera marina</name>
    <name type="common">Eelgrass</name>
    <dbReference type="NCBI Taxonomy" id="29655"/>
    <lineage>
        <taxon>Eukaryota</taxon>
        <taxon>Viridiplantae</taxon>
        <taxon>Streptophyta</taxon>
        <taxon>Embryophyta</taxon>
        <taxon>Tracheophyta</taxon>
        <taxon>Spermatophyta</taxon>
        <taxon>Magnoliopsida</taxon>
        <taxon>Liliopsida</taxon>
        <taxon>Zosteraceae</taxon>
        <taxon>Zostera</taxon>
    </lineage>
</organism>
<feature type="transmembrane region" description="Helical" evidence="6">
    <location>
        <begin position="273"/>
        <end position="292"/>
    </location>
</feature>
<name>A0A0K9PHV3_ZOSMR</name>
<reference evidence="9" key="1">
    <citation type="journal article" date="2016" name="Nature">
        <title>The genome of the seagrass Zostera marina reveals angiosperm adaptation to the sea.</title>
        <authorList>
            <person name="Olsen J.L."/>
            <person name="Rouze P."/>
            <person name="Verhelst B."/>
            <person name="Lin Y.-C."/>
            <person name="Bayer T."/>
            <person name="Collen J."/>
            <person name="Dattolo E."/>
            <person name="De Paoli E."/>
            <person name="Dittami S."/>
            <person name="Maumus F."/>
            <person name="Michel G."/>
            <person name="Kersting A."/>
            <person name="Lauritano C."/>
            <person name="Lohaus R."/>
            <person name="Toepel M."/>
            <person name="Tonon T."/>
            <person name="Vanneste K."/>
            <person name="Amirebrahimi M."/>
            <person name="Brakel J."/>
            <person name="Bostroem C."/>
            <person name="Chovatia M."/>
            <person name="Grimwood J."/>
            <person name="Jenkins J.W."/>
            <person name="Jueterbock A."/>
            <person name="Mraz A."/>
            <person name="Stam W.T."/>
            <person name="Tice H."/>
            <person name="Bornberg-Bauer E."/>
            <person name="Green P.J."/>
            <person name="Pearson G.A."/>
            <person name="Procaccini G."/>
            <person name="Duarte C.M."/>
            <person name="Schmutz J."/>
            <person name="Reusch T.B.H."/>
            <person name="Van de Peer Y."/>
        </authorList>
    </citation>
    <scope>NUCLEOTIDE SEQUENCE [LARGE SCALE GENOMIC DNA]</scope>
    <source>
        <strain evidence="9">cv. Finnish</strain>
    </source>
</reference>
<evidence type="ECO:0000256" key="3">
    <source>
        <dbReference type="ARBA" id="ARBA00022692"/>
    </source>
</evidence>
<dbReference type="InterPro" id="IPR036259">
    <property type="entry name" value="MFS_trans_sf"/>
</dbReference>
<dbReference type="PANTHER" id="PTHR23504">
    <property type="entry name" value="MAJOR FACILITATOR SUPERFAMILY DOMAIN-CONTAINING PROTEIN 10"/>
    <property type="match status" value="1"/>
</dbReference>
<feature type="transmembrane region" description="Helical" evidence="6">
    <location>
        <begin position="242"/>
        <end position="261"/>
    </location>
</feature>
<feature type="transmembrane region" description="Helical" evidence="6">
    <location>
        <begin position="304"/>
        <end position="323"/>
    </location>
</feature>
<dbReference type="AlphaFoldDB" id="A0A0K9PHV3"/>
<evidence type="ECO:0000259" key="7">
    <source>
        <dbReference type="PROSITE" id="PS50850"/>
    </source>
</evidence>
<dbReference type="PROSITE" id="PS50850">
    <property type="entry name" value="MFS"/>
    <property type="match status" value="1"/>
</dbReference>
<evidence type="ECO:0000313" key="8">
    <source>
        <dbReference type="EMBL" id="KMZ67810.1"/>
    </source>
</evidence>
<keyword evidence="3 6" id="KW-0812">Transmembrane</keyword>
<comment type="caution">
    <text evidence="8">The sequence shown here is derived from an EMBL/GenBank/DDBJ whole genome shotgun (WGS) entry which is preliminary data.</text>
</comment>
<dbReference type="InterPro" id="IPR005829">
    <property type="entry name" value="Sugar_transporter_CS"/>
</dbReference>
<keyword evidence="5 6" id="KW-0472">Membrane</keyword>
<dbReference type="Proteomes" id="UP000036987">
    <property type="component" value="Unassembled WGS sequence"/>
</dbReference>
<proteinExistence type="predicted"/>
<dbReference type="PROSITE" id="PS00216">
    <property type="entry name" value="SUGAR_TRANSPORT_1"/>
    <property type="match status" value="1"/>
</dbReference>
<feature type="transmembrane region" description="Helical" evidence="6">
    <location>
        <begin position="85"/>
        <end position="104"/>
    </location>
</feature>
<keyword evidence="4 6" id="KW-1133">Transmembrane helix</keyword>
<feature type="transmembrane region" description="Helical" evidence="6">
    <location>
        <begin position="399"/>
        <end position="418"/>
    </location>
</feature>